<reference evidence="1" key="1">
    <citation type="submission" date="2009-06" db="EMBL/GenBank/DDBJ databases">
        <authorList>
            <consortium name="US DOE Joint Genome Institute (JGI-PGF)"/>
            <person name="Lucas S."/>
            <person name="Copeland A."/>
            <person name="Lapidus A."/>
            <person name="Glavina del Rio T."/>
            <person name="Dalin E."/>
            <person name="Tice H."/>
            <person name="Bruce D."/>
            <person name="Goodwin L."/>
            <person name="Pitluck S."/>
            <person name="Kyrpides N."/>
            <person name="Mavromatis K."/>
            <person name="Ivanova N."/>
            <person name="Saunders E."/>
            <person name="Brettin T."/>
            <person name="Detter J.C."/>
            <person name="Han C."/>
            <person name="Larimer F."/>
            <person name="Land M."/>
            <person name="Hauser L."/>
            <person name="Markowitz V."/>
            <person name="Cheng J.-F."/>
            <person name="Hugenholtz P."/>
            <person name="Woyke T."/>
            <person name="Wu D."/>
            <person name="Gronow S."/>
            <person name="Klenk H.-P."/>
            <person name="Eisen J.A."/>
        </authorList>
    </citation>
    <scope>NUCLEOTIDE SEQUENCE</scope>
    <source>
        <strain evidence="1">Eklund 17B</strain>
    </source>
</reference>
<dbReference type="InterPro" id="IPR013320">
    <property type="entry name" value="ConA-like_dom_sf"/>
</dbReference>
<dbReference type="PANTHER" id="PTHR35332:SF2">
    <property type="entry name" value="REGULATION OF ENOLASE PROTEIN 1"/>
    <property type="match status" value="1"/>
</dbReference>
<dbReference type="KEGG" id="cbk:CLL_A1994"/>
<dbReference type="InterPro" id="IPR015987">
    <property type="entry name" value="UCP022704"/>
</dbReference>
<evidence type="ECO:0000313" key="1">
    <source>
        <dbReference type="EMBL" id="ACD22238.1"/>
    </source>
</evidence>
<dbReference type="HOGENOM" id="CLU_082825_0_1_9"/>
<gene>
    <name evidence="1" type="ordered locus">CLL_A1994</name>
</gene>
<dbReference type="Gene3D" id="2.60.120.200">
    <property type="match status" value="1"/>
</dbReference>
<dbReference type="SUPFAM" id="SSF49899">
    <property type="entry name" value="Concanavalin A-like lectins/glucanases"/>
    <property type="match status" value="1"/>
</dbReference>
<dbReference type="EMBL" id="CP001056">
    <property type="protein sequence ID" value="ACD22238.1"/>
    <property type="molecule type" value="Genomic_DNA"/>
</dbReference>
<organism evidence="1">
    <name type="scientific">Clostridium botulinum (strain Eklund 17B / Type B)</name>
    <dbReference type="NCBI Taxonomy" id="935198"/>
    <lineage>
        <taxon>Bacteria</taxon>
        <taxon>Bacillati</taxon>
        <taxon>Bacillota</taxon>
        <taxon>Clostridia</taxon>
        <taxon>Eubacteriales</taxon>
        <taxon>Clostridiaceae</taxon>
        <taxon>Clostridium</taxon>
    </lineage>
</organism>
<evidence type="ECO:0008006" key="2">
    <source>
        <dbReference type="Google" id="ProtNLM"/>
    </source>
</evidence>
<accession>B2TM70</accession>
<reference evidence="1" key="2">
    <citation type="submission" date="2009-08" db="EMBL/GenBank/DDBJ databases">
        <authorList>
            <person name="Shrivastava S."/>
            <person name="Brinkac L.M."/>
            <person name="Dodson R.J."/>
            <person name="Harkins D.M."/>
            <person name="Durkin A.S."/>
            <person name="Sutton G."/>
        </authorList>
    </citation>
    <scope>NUCLEOTIDE SEQUENCE</scope>
    <source>
        <strain evidence="1">Eklund 17B</strain>
    </source>
</reference>
<proteinExistence type="predicted"/>
<dbReference type="AlphaFoldDB" id="B2TM70"/>
<name>B2TM70_CLOBB</name>
<dbReference type="PANTHER" id="PTHR35332">
    <property type="entry name" value="REGULATION OF ENOLASE PROTEIN 1"/>
    <property type="match status" value="1"/>
</dbReference>
<sequence length="195" mass="23295">MLFKNNEASWIFEPKTYTISDEKIVIKTEPRTDLWQRTYYGFQNNNAPALLVSTKEKEFSFLVKTQFDSNHRFDQCGVIIYQDSDNWFKASIEYQNEEYQRLGSVVTNYGYSDWATTDISAKYKQMYYRLSRRENDYCIENSYDGVNFKQMRIFHLFKASDEIRMGIYACSPEESSFNAVFTQIKFTECKWPIHK</sequence>
<dbReference type="Pfam" id="PF07081">
    <property type="entry name" value="DUF1349"/>
    <property type="match status" value="1"/>
</dbReference>
<dbReference type="InterPro" id="IPR009784">
    <property type="entry name" value="DUF1349"/>
</dbReference>
<protein>
    <recommendedName>
        <fullName evidence="2">DUF1349 domain-containing protein</fullName>
    </recommendedName>
</protein>
<dbReference type="PIRSF" id="PIRSF022704">
    <property type="entry name" value="UCP022704"/>
    <property type="match status" value="1"/>
</dbReference>